<evidence type="ECO:0000313" key="3">
    <source>
        <dbReference type="EMBL" id="QND61647.1"/>
    </source>
</evidence>
<feature type="domain" description="Transposase IS110-like N-terminal" evidence="1">
    <location>
        <begin position="9"/>
        <end position="157"/>
    </location>
</feature>
<dbReference type="EMBL" id="CP050297">
    <property type="protein sequence ID" value="QND61647.1"/>
    <property type="molecule type" value="Genomic_DNA"/>
</dbReference>
<proteinExistence type="predicted"/>
<dbReference type="InterPro" id="IPR002525">
    <property type="entry name" value="Transp_IS110-like_N"/>
</dbReference>
<protein>
    <submittedName>
        <fullName evidence="3">IS110 family transposase</fullName>
    </submittedName>
</protein>
<reference evidence="4" key="1">
    <citation type="journal article" date="2020" name="Mol. Plant Microbe">
        <title>Rhizobial microsymbionts of the narrowly endemic Oxytropis species growing in Kamchatka are characterized by significant genetic diversity and possess a set of genes that are associated with T3SS and T6SS secretion systems and can affect the development of symbiosis.</title>
        <authorList>
            <person name="Safronova V."/>
            <person name="Guro P."/>
            <person name="Sazanova A."/>
            <person name="Kuznetsova I."/>
            <person name="Belimov A."/>
            <person name="Yakubov V."/>
            <person name="Chirak E."/>
            <person name="Afonin A."/>
            <person name="Gogolev Y."/>
            <person name="Andronov E."/>
            <person name="Tikhonovich I."/>
        </authorList>
    </citation>
    <scope>NUCLEOTIDE SEQUENCE [LARGE SCALE GENOMIC DNA]</scope>
    <source>
        <strain evidence="4">583</strain>
        <plasmid evidence="4">p_2</plasmid>
    </source>
</reference>
<evidence type="ECO:0000259" key="1">
    <source>
        <dbReference type="Pfam" id="PF01548"/>
    </source>
</evidence>
<dbReference type="PANTHER" id="PTHR33055:SF3">
    <property type="entry name" value="PUTATIVE TRANSPOSASE FOR IS117-RELATED"/>
    <property type="match status" value="1"/>
</dbReference>
<dbReference type="InterPro" id="IPR047650">
    <property type="entry name" value="Transpos_IS110"/>
</dbReference>
<dbReference type="GO" id="GO:0006313">
    <property type="term" value="P:DNA transposition"/>
    <property type="evidence" value="ECO:0007669"/>
    <property type="project" value="InterPro"/>
</dbReference>
<dbReference type="GO" id="GO:0004803">
    <property type="term" value="F:transposase activity"/>
    <property type="evidence" value="ECO:0007669"/>
    <property type="project" value="InterPro"/>
</dbReference>
<dbReference type="PANTHER" id="PTHR33055">
    <property type="entry name" value="TRANSPOSASE FOR INSERTION SEQUENCE ELEMENT IS1111A"/>
    <property type="match status" value="1"/>
</dbReference>
<feature type="domain" description="Transposase IS116/IS110/IS902 C-terminal" evidence="2">
    <location>
        <begin position="225"/>
        <end position="297"/>
    </location>
</feature>
<name>A0A7G6T4G5_9HYPH</name>
<dbReference type="Pfam" id="PF02371">
    <property type="entry name" value="Transposase_20"/>
    <property type="match status" value="1"/>
</dbReference>
<geneLocation type="plasmid" evidence="3 4">
    <name>p_2</name>
</geneLocation>
<dbReference type="GO" id="GO:0003677">
    <property type="term" value="F:DNA binding"/>
    <property type="evidence" value="ECO:0007669"/>
    <property type="project" value="InterPro"/>
</dbReference>
<dbReference type="InterPro" id="IPR003346">
    <property type="entry name" value="Transposase_20"/>
</dbReference>
<dbReference type="AlphaFoldDB" id="A0A7G6T4G5"/>
<keyword evidence="3" id="KW-0614">Plasmid</keyword>
<dbReference type="Proteomes" id="UP000515465">
    <property type="component" value="Plasmid p_2"/>
</dbReference>
<accession>A0A7G6T4G5</accession>
<gene>
    <name evidence="3" type="ORF">HB778_35870</name>
</gene>
<evidence type="ECO:0000313" key="4">
    <source>
        <dbReference type="Proteomes" id="UP000515465"/>
    </source>
</evidence>
<sequence>MEEYSEVFVGLDVAKDRHAVALAESGRTGEVRYVGEISSDSASVRRLVRKLGRPGVRLRFCYEAGPTGYGLKREIEALGHECAVIAPSLIPRKPGDRVKTNRRDAEKLARLFRAGELTEIWTPDAAHEAMRDLIRAREAAVKDRTRKRQEIRSFLLRHGKIYPGLKAWGTRYLRWLHGLSFSFRSQQAVLQELILAESQCRERAARLEKAIEDGLLDWPLAPVVERLQALRGVKLICAATFMVEIGDVRRFANARQLMAYLGLVPSERSTGDAVRRGGITKTGNARVRRVLAESAWTYRYPAKLGKGKYFESRHLPEVVRDIAWNAQARLTKRYRALIARGKRSTVAVTAIARELAAFMWAIARADEQQAGT</sequence>
<evidence type="ECO:0000259" key="2">
    <source>
        <dbReference type="Pfam" id="PF02371"/>
    </source>
</evidence>
<dbReference type="Pfam" id="PF01548">
    <property type="entry name" value="DEDD_Tnp_IS110"/>
    <property type="match status" value="1"/>
</dbReference>
<dbReference type="NCBIfam" id="NF033542">
    <property type="entry name" value="transpos_IS110"/>
    <property type="match status" value="1"/>
</dbReference>
<dbReference type="RefSeq" id="WP_183465371.1">
    <property type="nucleotide sequence ID" value="NZ_CP050297.1"/>
</dbReference>
<organism evidence="3 4">
    <name type="scientific">Mesorhizobium huakuii</name>
    <dbReference type="NCBI Taxonomy" id="28104"/>
    <lineage>
        <taxon>Bacteria</taxon>
        <taxon>Pseudomonadati</taxon>
        <taxon>Pseudomonadota</taxon>
        <taxon>Alphaproteobacteria</taxon>
        <taxon>Hyphomicrobiales</taxon>
        <taxon>Phyllobacteriaceae</taxon>
        <taxon>Mesorhizobium</taxon>
    </lineage>
</organism>